<proteinExistence type="predicted"/>
<name>A0ABN2EWI0_9ACTN</name>
<evidence type="ECO:0000313" key="3">
    <source>
        <dbReference type="Proteomes" id="UP001501319"/>
    </source>
</evidence>
<feature type="transmembrane region" description="Helical" evidence="1">
    <location>
        <begin position="36"/>
        <end position="59"/>
    </location>
</feature>
<organism evidence="2 3">
    <name type="scientific">Kribbella alba</name>
    <dbReference type="NCBI Taxonomy" id="190197"/>
    <lineage>
        <taxon>Bacteria</taxon>
        <taxon>Bacillati</taxon>
        <taxon>Actinomycetota</taxon>
        <taxon>Actinomycetes</taxon>
        <taxon>Propionibacteriales</taxon>
        <taxon>Kribbellaceae</taxon>
        <taxon>Kribbella</taxon>
    </lineage>
</organism>
<reference evidence="2 3" key="1">
    <citation type="journal article" date="2019" name="Int. J. Syst. Evol. Microbiol.">
        <title>The Global Catalogue of Microorganisms (GCM) 10K type strain sequencing project: providing services to taxonomists for standard genome sequencing and annotation.</title>
        <authorList>
            <consortium name="The Broad Institute Genomics Platform"/>
            <consortium name="The Broad Institute Genome Sequencing Center for Infectious Disease"/>
            <person name="Wu L."/>
            <person name="Ma J."/>
        </authorList>
    </citation>
    <scope>NUCLEOTIDE SEQUENCE [LARGE SCALE GENOMIC DNA]</scope>
    <source>
        <strain evidence="2 3">JCM 14306</strain>
    </source>
</reference>
<keyword evidence="1" id="KW-0472">Membrane</keyword>
<dbReference type="RefSeq" id="WP_344107899.1">
    <property type="nucleotide sequence ID" value="NZ_BAAANE010000001.1"/>
</dbReference>
<sequence length="134" mass="15215">MVYRFLADVVMVVHAALLVFFLIGGFLAWRWRRLIWVHLSIAVWNLSIVILDFGCPVTALEKELRRSGGEQPYEGGFIQHYVDGTVYPEGYTWLAEKVGFALLVISYIGFFVLGRRSRKQALSRTTDGSVGTRT</sequence>
<keyword evidence="1" id="KW-1133">Transmembrane helix</keyword>
<keyword evidence="3" id="KW-1185">Reference proteome</keyword>
<dbReference type="Pfam" id="PF10861">
    <property type="entry name" value="DUF2784"/>
    <property type="match status" value="1"/>
</dbReference>
<keyword evidence="1" id="KW-0812">Transmembrane</keyword>
<dbReference type="InterPro" id="IPR021218">
    <property type="entry name" value="DUF2784"/>
</dbReference>
<evidence type="ECO:0000256" key="1">
    <source>
        <dbReference type="SAM" id="Phobius"/>
    </source>
</evidence>
<comment type="caution">
    <text evidence="2">The sequence shown here is derived from an EMBL/GenBank/DDBJ whole genome shotgun (WGS) entry which is preliminary data.</text>
</comment>
<dbReference type="EMBL" id="BAAANE010000001">
    <property type="protein sequence ID" value="GAA1620235.1"/>
    <property type="molecule type" value="Genomic_DNA"/>
</dbReference>
<dbReference type="Proteomes" id="UP001501319">
    <property type="component" value="Unassembled WGS sequence"/>
</dbReference>
<protein>
    <submittedName>
        <fullName evidence="2">DUF2784 domain-containing protein</fullName>
    </submittedName>
</protein>
<feature type="transmembrane region" description="Helical" evidence="1">
    <location>
        <begin position="6"/>
        <end position="29"/>
    </location>
</feature>
<evidence type="ECO:0000313" key="2">
    <source>
        <dbReference type="EMBL" id="GAA1620235.1"/>
    </source>
</evidence>
<accession>A0ABN2EWI0</accession>
<feature type="transmembrane region" description="Helical" evidence="1">
    <location>
        <begin position="98"/>
        <end position="114"/>
    </location>
</feature>
<gene>
    <name evidence="2" type="ORF">GCM10009744_03820</name>
</gene>